<accession>A0A1Y1QZY6</accession>
<dbReference type="EMBL" id="MTEJ01000001">
    <property type="protein sequence ID" value="OQX17442.1"/>
    <property type="molecule type" value="Genomic_DNA"/>
</dbReference>
<sequence length="125" mass="13674">MGRQSGMTFVEKNDFAEYANVNIGNDVWVGARAILLGGVSIGDGAIVAAGAVVAADVPPFAIVGGIPARIIRYRFSNDVIAALLEWQWWDLPVEVIRGISKSFNAKTEWTLNDIRLIQQKISSWQ</sequence>
<protein>
    <recommendedName>
        <fullName evidence="7">Acetyltransferase</fullName>
    </recommendedName>
</protein>
<gene>
    <name evidence="5" type="ORF">BWK73_01890</name>
</gene>
<keyword evidence="4" id="KW-0012">Acyltransferase</keyword>
<dbReference type="PANTHER" id="PTHR43300:SF11">
    <property type="entry name" value="ACETYLTRANSFERASE RV3034C-RELATED"/>
    <property type="match status" value="1"/>
</dbReference>
<comment type="similarity">
    <text evidence="1">Belongs to the transferase hexapeptide repeat family.</text>
</comment>
<dbReference type="InterPro" id="IPR018357">
    <property type="entry name" value="Hexapep_transf_CS"/>
</dbReference>
<comment type="caution">
    <text evidence="5">The sequence shown here is derived from an EMBL/GenBank/DDBJ whole genome shotgun (WGS) entry which is preliminary data.</text>
</comment>
<evidence type="ECO:0000256" key="3">
    <source>
        <dbReference type="ARBA" id="ARBA00022737"/>
    </source>
</evidence>
<dbReference type="PROSITE" id="PS00101">
    <property type="entry name" value="HEXAPEP_TRANSFERASES"/>
    <property type="match status" value="1"/>
</dbReference>
<evidence type="ECO:0000313" key="5">
    <source>
        <dbReference type="EMBL" id="OQX17442.1"/>
    </source>
</evidence>
<evidence type="ECO:0000256" key="4">
    <source>
        <dbReference type="ARBA" id="ARBA00023315"/>
    </source>
</evidence>
<reference evidence="5 6" key="1">
    <citation type="submission" date="2017-01" db="EMBL/GenBank/DDBJ databases">
        <title>Novel large sulfur bacteria in the metagenomes of groundwater-fed chemosynthetic microbial mats in the Lake Huron basin.</title>
        <authorList>
            <person name="Sharrar A.M."/>
            <person name="Flood B.E."/>
            <person name="Bailey J.V."/>
            <person name="Jones D.S."/>
            <person name="Biddanda B."/>
            <person name="Ruberg S.A."/>
            <person name="Marcus D.N."/>
            <person name="Dick G.J."/>
        </authorList>
    </citation>
    <scope>NUCLEOTIDE SEQUENCE [LARGE SCALE GENOMIC DNA]</scope>
    <source>
        <strain evidence="5">A8</strain>
    </source>
</reference>
<dbReference type="InterPro" id="IPR050179">
    <property type="entry name" value="Trans_hexapeptide_repeat"/>
</dbReference>
<dbReference type="GO" id="GO:0016746">
    <property type="term" value="F:acyltransferase activity"/>
    <property type="evidence" value="ECO:0007669"/>
    <property type="project" value="UniProtKB-KW"/>
</dbReference>
<dbReference type="Gene3D" id="2.160.10.10">
    <property type="entry name" value="Hexapeptide repeat proteins"/>
    <property type="match status" value="1"/>
</dbReference>
<dbReference type="PANTHER" id="PTHR43300">
    <property type="entry name" value="ACETYLTRANSFERASE"/>
    <property type="match status" value="1"/>
</dbReference>
<evidence type="ECO:0000256" key="2">
    <source>
        <dbReference type="ARBA" id="ARBA00022679"/>
    </source>
</evidence>
<dbReference type="Pfam" id="PF00132">
    <property type="entry name" value="Hexapep"/>
    <property type="match status" value="1"/>
</dbReference>
<dbReference type="InterPro" id="IPR001451">
    <property type="entry name" value="Hexapep"/>
</dbReference>
<evidence type="ECO:0000256" key="1">
    <source>
        <dbReference type="ARBA" id="ARBA00007274"/>
    </source>
</evidence>
<name>A0A1Y1QZY6_9GAMM</name>
<evidence type="ECO:0000313" key="6">
    <source>
        <dbReference type="Proteomes" id="UP000192491"/>
    </source>
</evidence>
<evidence type="ECO:0008006" key="7">
    <source>
        <dbReference type="Google" id="ProtNLM"/>
    </source>
</evidence>
<keyword evidence="3" id="KW-0677">Repeat</keyword>
<proteinExistence type="inferred from homology"/>
<dbReference type="Proteomes" id="UP000192491">
    <property type="component" value="Unassembled WGS sequence"/>
</dbReference>
<keyword evidence="2" id="KW-0808">Transferase</keyword>
<dbReference type="AlphaFoldDB" id="A0A1Y1QZY6"/>
<dbReference type="InterPro" id="IPR011004">
    <property type="entry name" value="Trimer_LpxA-like_sf"/>
</dbReference>
<organism evidence="5 6">
    <name type="scientific">Thiothrix lacustris</name>
    <dbReference type="NCBI Taxonomy" id="525917"/>
    <lineage>
        <taxon>Bacteria</taxon>
        <taxon>Pseudomonadati</taxon>
        <taxon>Pseudomonadota</taxon>
        <taxon>Gammaproteobacteria</taxon>
        <taxon>Thiotrichales</taxon>
        <taxon>Thiotrichaceae</taxon>
        <taxon>Thiothrix</taxon>
    </lineage>
</organism>
<dbReference type="SUPFAM" id="SSF51161">
    <property type="entry name" value="Trimeric LpxA-like enzymes"/>
    <property type="match status" value="1"/>
</dbReference>